<dbReference type="InterPro" id="IPR025358">
    <property type="entry name" value="DUF4262"/>
</dbReference>
<evidence type="ECO:0000313" key="2">
    <source>
        <dbReference type="EMBL" id="GLH98804.1"/>
    </source>
</evidence>
<name>A0ABQ5QYN8_9ACTN</name>
<evidence type="ECO:0000256" key="1">
    <source>
        <dbReference type="SAM" id="MobiDB-lite"/>
    </source>
</evidence>
<proteinExistence type="predicted"/>
<organism evidence="2 3">
    <name type="scientific">Phytohabitans aurantiacus</name>
    <dbReference type="NCBI Taxonomy" id="3016789"/>
    <lineage>
        <taxon>Bacteria</taxon>
        <taxon>Bacillati</taxon>
        <taxon>Actinomycetota</taxon>
        <taxon>Actinomycetes</taxon>
        <taxon>Micromonosporales</taxon>
        <taxon>Micromonosporaceae</taxon>
    </lineage>
</organism>
<dbReference type="EMBL" id="BSDI01000019">
    <property type="protein sequence ID" value="GLH98804.1"/>
    <property type="molecule type" value="Genomic_DNA"/>
</dbReference>
<keyword evidence="3" id="KW-1185">Reference proteome</keyword>
<gene>
    <name evidence="2" type="ORF">Pa4123_40790</name>
</gene>
<protein>
    <recommendedName>
        <fullName evidence="4">DUF4262 domain-containing protein</fullName>
    </recommendedName>
</protein>
<feature type="compositionally biased region" description="Basic residues" evidence="1">
    <location>
        <begin position="57"/>
        <end position="68"/>
    </location>
</feature>
<sequence length="68" mass="7610">MVGTNNFLRRRQELVNRHGWTVTAMYPTDNAREPSFAYTIGLTAHGRPELIIGGTGSRHRTGTAQRRG</sequence>
<feature type="region of interest" description="Disordered" evidence="1">
    <location>
        <begin position="49"/>
        <end position="68"/>
    </location>
</feature>
<dbReference type="Proteomes" id="UP001144280">
    <property type="component" value="Unassembled WGS sequence"/>
</dbReference>
<dbReference type="RefSeq" id="WP_407676830.1">
    <property type="nucleotide sequence ID" value="NZ_BSDI01000019.1"/>
</dbReference>
<accession>A0ABQ5QYN8</accession>
<reference evidence="2" key="1">
    <citation type="submission" date="2022-12" db="EMBL/GenBank/DDBJ databases">
        <title>New Phytohabitans aurantiacus sp. RD004123 nov., an actinomycete isolated from soil.</title>
        <authorList>
            <person name="Triningsih D.W."/>
            <person name="Harunari E."/>
            <person name="Igarashi Y."/>
        </authorList>
    </citation>
    <scope>NUCLEOTIDE SEQUENCE</scope>
    <source>
        <strain evidence="2">RD004123</strain>
    </source>
</reference>
<evidence type="ECO:0000313" key="3">
    <source>
        <dbReference type="Proteomes" id="UP001144280"/>
    </source>
</evidence>
<dbReference type="Pfam" id="PF14081">
    <property type="entry name" value="DUF4262"/>
    <property type="match status" value="1"/>
</dbReference>
<comment type="caution">
    <text evidence="2">The sequence shown here is derived from an EMBL/GenBank/DDBJ whole genome shotgun (WGS) entry which is preliminary data.</text>
</comment>
<evidence type="ECO:0008006" key="4">
    <source>
        <dbReference type="Google" id="ProtNLM"/>
    </source>
</evidence>